<dbReference type="RefSeq" id="WP_056246677.1">
    <property type="nucleotide sequence ID" value="NZ_BPQL01000070.1"/>
</dbReference>
<comment type="similarity">
    <text evidence="1">Belongs to the 'phage' integrase family.</text>
</comment>
<dbReference type="InterPro" id="IPR050808">
    <property type="entry name" value="Phage_Integrase"/>
</dbReference>
<evidence type="ECO:0000256" key="4">
    <source>
        <dbReference type="ARBA" id="ARBA00023172"/>
    </source>
</evidence>
<name>A0ABV2L886_9HYPH</name>
<dbReference type="Gene3D" id="1.10.443.10">
    <property type="entry name" value="Intergrase catalytic core"/>
    <property type="match status" value="1"/>
</dbReference>
<evidence type="ECO:0000256" key="1">
    <source>
        <dbReference type="ARBA" id="ARBA00008857"/>
    </source>
</evidence>
<organism evidence="6 7">
    <name type="scientific">Methylobacterium goesingense</name>
    <dbReference type="NCBI Taxonomy" id="243690"/>
    <lineage>
        <taxon>Bacteria</taxon>
        <taxon>Pseudomonadati</taxon>
        <taxon>Pseudomonadota</taxon>
        <taxon>Alphaproteobacteria</taxon>
        <taxon>Hyphomicrobiales</taxon>
        <taxon>Methylobacteriaceae</taxon>
        <taxon>Methylobacterium</taxon>
    </lineage>
</organism>
<keyword evidence="2" id="KW-0229">DNA integration</keyword>
<evidence type="ECO:0000313" key="6">
    <source>
        <dbReference type="EMBL" id="MET3694060.1"/>
    </source>
</evidence>
<keyword evidence="7" id="KW-1185">Reference proteome</keyword>
<dbReference type="PROSITE" id="PS51898">
    <property type="entry name" value="TYR_RECOMBINASE"/>
    <property type="match status" value="1"/>
</dbReference>
<sequence length="506" mass="56317">MAVTLTQQSVDKHVAKAKAGVTPYDVIDKGAPGLILRIKPRGPSWGLKFERGDRTMRLKIGVPGILDLEQARSIAGAARKALNSPHAELGEEWLRDQYVGLGMAHARPQRDPALVAAFEAEIPHLLNWRWEEARESYLAEVKRIRRHDTWNDYRVMLGQPELAVLANRQVRGITRSELAVIVDKIHASGRERHAEHLASVLRPFWGYMAEDRRQHLSGVTTTMAGLKAPERSTEAKVRSNGKEPGTYIATPAEVGTAVAVARSGILDRSVSMSLELLIATGQRRRPVAGALTVDFVDWIEMPGWGVWSMGPSHRKTAAKRQDKHRHVVPLPPALWARIQEQLRRTGGSPYLFPQIRPKKAGGDAFGHMSDAAINHRLIDLGIKASPHDLRRCLSTTLQHEFRVSRDTVKLVLDHNEGIRSDDVLERHYTADDRLDQKAPVMEQWCAWVDEQVAATVLPDLSTLRADITRRRRENEAAGKAKTAALKAAKEAEEKAKAAAEREAKAA</sequence>
<gene>
    <name evidence="6" type="ORF">ABID43_003615</name>
</gene>
<dbReference type="EMBL" id="JBEPMM010000011">
    <property type="protein sequence ID" value="MET3694060.1"/>
    <property type="molecule type" value="Genomic_DNA"/>
</dbReference>
<comment type="caution">
    <text evidence="6">The sequence shown here is derived from an EMBL/GenBank/DDBJ whole genome shotgun (WGS) entry which is preliminary data.</text>
</comment>
<proteinExistence type="inferred from homology"/>
<dbReference type="Gene3D" id="1.10.150.130">
    <property type="match status" value="1"/>
</dbReference>
<dbReference type="PANTHER" id="PTHR30629">
    <property type="entry name" value="PROPHAGE INTEGRASE"/>
    <property type="match status" value="1"/>
</dbReference>
<evidence type="ECO:0000313" key="7">
    <source>
        <dbReference type="Proteomes" id="UP001549145"/>
    </source>
</evidence>
<dbReference type="InterPro" id="IPR002104">
    <property type="entry name" value="Integrase_catalytic"/>
</dbReference>
<accession>A0ABV2L886</accession>
<dbReference type="Gene3D" id="3.30.160.390">
    <property type="entry name" value="Integrase, DNA-binding domain"/>
    <property type="match status" value="1"/>
</dbReference>
<dbReference type="InterPro" id="IPR013762">
    <property type="entry name" value="Integrase-like_cat_sf"/>
</dbReference>
<feature type="domain" description="Tyr recombinase" evidence="5">
    <location>
        <begin position="244"/>
        <end position="441"/>
    </location>
</feature>
<dbReference type="InterPro" id="IPR010998">
    <property type="entry name" value="Integrase_recombinase_N"/>
</dbReference>
<dbReference type="SUPFAM" id="SSF56349">
    <property type="entry name" value="DNA breaking-rejoining enzymes"/>
    <property type="match status" value="1"/>
</dbReference>
<dbReference type="InterPro" id="IPR038488">
    <property type="entry name" value="Integrase_DNA-bd_sf"/>
</dbReference>
<keyword evidence="3" id="KW-0238">DNA-binding</keyword>
<dbReference type="Proteomes" id="UP001549145">
    <property type="component" value="Unassembled WGS sequence"/>
</dbReference>
<dbReference type="InterPro" id="IPR011010">
    <property type="entry name" value="DNA_brk_join_enz"/>
</dbReference>
<evidence type="ECO:0000259" key="5">
    <source>
        <dbReference type="PROSITE" id="PS51898"/>
    </source>
</evidence>
<keyword evidence="4" id="KW-0233">DNA recombination</keyword>
<protein>
    <submittedName>
        <fullName evidence="6">Integrase</fullName>
    </submittedName>
</protein>
<evidence type="ECO:0000256" key="2">
    <source>
        <dbReference type="ARBA" id="ARBA00022908"/>
    </source>
</evidence>
<reference evidence="6 7" key="1">
    <citation type="submission" date="2024-06" db="EMBL/GenBank/DDBJ databases">
        <title>Genomic Encyclopedia of Type Strains, Phase IV (KMG-IV): sequencing the most valuable type-strain genomes for metagenomic binning, comparative biology and taxonomic classification.</title>
        <authorList>
            <person name="Goeker M."/>
        </authorList>
    </citation>
    <scope>NUCLEOTIDE SEQUENCE [LARGE SCALE GENOMIC DNA]</scope>
    <source>
        <strain evidence="6 7">DSM 21331</strain>
    </source>
</reference>
<dbReference type="PANTHER" id="PTHR30629:SF2">
    <property type="entry name" value="PROPHAGE INTEGRASE INTS-RELATED"/>
    <property type="match status" value="1"/>
</dbReference>
<evidence type="ECO:0000256" key="3">
    <source>
        <dbReference type="ARBA" id="ARBA00023125"/>
    </source>
</evidence>